<dbReference type="InterPro" id="IPR009078">
    <property type="entry name" value="Ferritin-like_SF"/>
</dbReference>
<dbReference type="SUPFAM" id="SSF47240">
    <property type="entry name" value="Ferritin-like"/>
    <property type="match status" value="1"/>
</dbReference>
<gene>
    <name evidence="1" type="ORF">WKV53_10680</name>
</gene>
<dbReference type="Proteomes" id="UP001371305">
    <property type="component" value="Unassembled WGS sequence"/>
</dbReference>
<accession>A0ABU9AT96</accession>
<keyword evidence="2" id="KW-1185">Reference proteome</keyword>
<dbReference type="InterPro" id="IPR012347">
    <property type="entry name" value="Ferritin-like"/>
</dbReference>
<evidence type="ECO:0000313" key="2">
    <source>
        <dbReference type="Proteomes" id="UP001371305"/>
    </source>
</evidence>
<evidence type="ECO:0000313" key="1">
    <source>
        <dbReference type="EMBL" id="MEK7950965.1"/>
    </source>
</evidence>
<reference evidence="1 2" key="1">
    <citation type="submission" date="2024-04" db="EMBL/GenBank/DDBJ databases">
        <title>Luteolibacter sp. isolated from soil.</title>
        <authorList>
            <person name="An J."/>
        </authorList>
    </citation>
    <scope>NUCLEOTIDE SEQUENCE [LARGE SCALE GENOMIC DNA]</scope>
    <source>
        <strain evidence="1 2">Y139</strain>
    </source>
</reference>
<dbReference type="InterPro" id="IPR010287">
    <property type="entry name" value="DUF892_YciF-like"/>
</dbReference>
<comment type="caution">
    <text evidence="1">The sequence shown here is derived from an EMBL/GenBank/DDBJ whole genome shotgun (WGS) entry which is preliminary data.</text>
</comment>
<dbReference type="EMBL" id="JBBUKT010000003">
    <property type="protein sequence ID" value="MEK7950965.1"/>
    <property type="molecule type" value="Genomic_DNA"/>
</dbReference>
<sequence>MAKELETAYFRKLRTIHASELQMIGFLADLAEQTADFKFGSSMHGVTRLCGERLEALEKIAADHEFSPEGDDGEAMERLVTEGRHELRHCARGRSRDVVIADICVSLHRFLLVNYRLARNLADRTGWPDDASRLEELMDLLEERFPQTSDHPVRRTAFAPAALAV</sequence>
<protein>
    <submittedName>
        <fullName evidence="1">DUF892 family protein</fullName>
    </submittedName>
</protein>
<name>A0ABU9AT96_9BACT</name>
<proteinExistence type="predicted"/>
<organism evidence="1 2">
    <name type="scientific">Luteolibacter soli</name>
    <dbReference type="NCBI Taxonomy" id="3135280"/>
    <lineage>
        <taxon>Bacteria</taxon>
        <taxon>Pseudomonadati</taxon>
        <taxon>Verrucomicrobiota</taxon>
        <taxon>Verrucomicrobiia</taxon>
        <taxon>Verrucomicrobiales</taxon>
        <taxon>Verrucomicrobiaceae</taxon>
        <taxon>Luteolibacter</taxon>
    </lineage>
</organism>
<dbReference type="Pfam" id="PF05974">
    <property type="entry name" value="DUF892"/>
    <property type="match status" value="1"/>
</dbReference>
<dbReference type="Gene3D" id="1.20.1260.10">
    <property type="match status" value="1"/>
</dbReference>
<dbReference type="RefSeq" id="WP_341404567.1">
    <property type="nucleotide sequence ID" value="NZ_JBBUKT010000003.1"/>
</dbReference>